<keyword evidence="2" id="KW-0090">Biological rhythms</keyword>
<feature type="chain" id="PRO_5035299409" evidence="5">
    <location>
        <begin position="17"/>
        <end position="1609"/>
    </location>
</feature>
<feature type="compositionally biased region" description="Basic and acidic residues" evidence="4">
    <location>
        <begin position="497"/>
        <end position="534"/>
    </location>
</feature>
<dbReference type="FunFam" id="3.15.10.30:FF:000001">
    <property type="entry name" value="Takeout-like protein 1"/>
    <property type="match status" value="6"/>
</dbReference>
<reference evidence="6" key="2">
    <citation type="submission" date="2021-08" db="EMBL/GenBank/DDBJ databases">
        <authorList>
            <person name="Eriksson T."/>
        </authorList>
    </citation>
    <scope>NUCLEOTIDE SEQUENCE</scope>
    <source>
        <strain evidence="6">Stoneville</strain>
        <tissue evidence="6">Whole head</tissue>
    </source>
</reference>
<feature type="compositionally biased region" description="Basic and acidic residues" evidence="4">
    <location>
        <begin position="621"/>
        <end position="637"/>
    </location>
</feature>
<name>A0A8J6L9V3_TENMO</name>
<dbReference type="SMART" id="SM00700">
    <property type="entry name" value="JHBP"/>
    <property type="match status" value="6"/>
</dbReference>
<gene>
    <name evidence="6" type="ORF">GEV33_010457</name>
</gene>
<evidence type="ECO:0000256" key="3">
    <source>
        <dbReference type="ARBA" id="ARBA00060902"/>
    </source>
</evidence>
<reference evidence="6" key="1">
    <citation type="journal article" date="2020" name="J Insects Food Feed">
        <title>The yellow mealworm (Tenebrio molitor) genome: a resource for the emerging insects as food and feed industry.</title>
        <authorList>
            <person name="Eriksson T."/>
            <person name="Andere A."/>
            <person name="Kelstrup H."/>
            <person name="Emery V."/>
            <person name="Picard C."/>
        </authorList>
    </citation>
    <scope>NUCLEOTIDE SEQUENCE</scope>
    <source>
        <strain evidence="6">Stoneville</strain>
        <tissue evidence="6">Whole head</tissue>
    </source>
</reference>
<evidence type="ECO:0000256" key="2">
    <source>
        <dbReference type="ARBA" id="ARBA00023108"/>
    </source>
</evidence>
<proteinExistence type="inferred from homology"/>
<comment type="caution">
    <text evidence="6">The sequence shown here is derived from an EMBL/GenBank/DDBJ whole genome shotgun (WGS) entry which is preliminary data.</text>
</comment>
<evidence type="ECO:0000313" key="6">
    <source>
        <dbReference type="EMBL" id="KAH0812332.1"/>
    </source>
</evidence>
<evidence type="ECO:0000256" key="5">
    <source>
        <dbReference type="SAM" id="SignalP"/>
    </source>
</evidence>
<feature type="region of interest" description="Disordered" evidence="4">
    <location>
        <begin position="602"/>
        <end position="637"/>
    </location>
</feature>
<dbReference type="EMBL" id="JABDTM020026133">
    <property type="protein sequence ID" value="KAH0812332.1"/>
    <property type="molecule type" value="Genomic_DNA"/>
</dbReference>
<organism evidence="6 7">
    <name type="scientific">Tenebrio molitor</name>
    <name type="common">Yellow mealworm beetle</name>
    <dbReference type="NCBI Taxonomy" id="7067"/>
    <lineage>
        <taxon>Eukaryota</taxon>
        <taxon>Metazoa</taxon>
        <taxon>Ecdysozoa</taxon>
        <taxon>Arthropoda</taxon>
        <taxon>Hexapoda</taxon>
        <taxon>Insecta</taxon>
        <taxon>Pterygota</taxon>
        <taxon>Neoptera</taxon>
        <taxon>Endopterygota</taxon>
        <taxon>Coleoptera</taxon>
        <taxon>Polyphaga</taxon>
        <taxon>Cucujiformia</taxon>
        <taxon>Tenebrionidae</taxon>
        <taxon>Tenebrio</taxon>
    </lineage>
</organism>
<dbReference type="GO" id="GO:0007623">
    <property type="term" value="P:circadian rhythm"/>
    <property type="evidence" value="ECO:0007669"/>
    <property type="project" value="UniProtKB-ARBA"/>
</dbReference>
<dbReference type="InterPro" id="IPR038606">
    <property type="entry name" value="To_sf"/>
</dbReference>
<dbReference type="InterPro" id="IPR010562">
    <property type="entry name" value="Haemolymph_juvenile_hormone-bd"/>
</dbReference>
<accession>A0A8J6L9V3</accession>
<protein>
    <submittedName>
        <fullName evidence="6">Uncharacterized protein</fullName>
    </submittedName>
</protein>
<dbReference type="PANTHER" id="PTHR11008">
    <property type="entry name" value="PROTEIN TAKEOUT-LIKE PROTEIN"/>
    <property type="match status" value="1"/>
</dbReference>
<feature type="region of interest" description="Disordered" evidence="4">
    <location>
        <begin position="496"/>
        <end position="549"/>
    </location>
</feature>
<evidence type="ECO:0000256" key="4">
    <source>
        <dbReference type="SAM" id="MobiDB-lite"/>
    </source>
</evidence>
<keyword evidence="7" id="KW-1185">Reference proteome</keyword>
<dbReference type="Gene3D" id="3.15.10.30">
    <property type="entry name" value="Haemolymph juvenile hormone binding protein"/>
    <property type="match status" value="6"/>
</dbReference>
<evidence type="ECO:0000313" key="7">
    <source>
        <dbReference type="Proteomes" id="UP000719412"/>
    </source>
</evidence>
<dbReference type="Pfam" id="PF06585">
    <property type="entry name" value="JHBP"/>
    <property type="match status" value="6"/>
</dbReference>
<dbReference type="Proteomes" id="UP000719412">
    <property type="component" value="Unassembled WGS sequence"/>
</dbReference>
<comment type="similarity">
    <text evidence="3">Belongs to the TO family.</text>
</comment>
<feature type="signal peptide" evidence="5">
    <location>
        <begin position="1"/>
        <end position="16"/>
    </location>
</feature>
<evidence type="ECO:0000256" key="1">
    <source>
        <dbReference type="ARBA" id="ARBA00022729"/>
    </source>
</evidence>
<sequence length="1609" mass="182901">MKATLILYLFVLSCAGVKLPANFHKCNRNQPDLKECVLRAVQDGLPQLTRSFDEVNLPNLHPFHMSQLTIGAGTGPVAVEQKFHNCSVDGFHRMKIKQFELDFEEKRIACAGSFPEIKLQCQYEVDGKILLLPVKGTGPCTIVLTNLQLTALINYEERKNRGKTFIKALSSKVTIDPDMLWVNFENLFNGDKPLGDNINQVLNDNWKDLFEDKCMKTCPSERTQTKQAGTLRERNKNYKNPKMHLHNNSDAIKEDILVPRLVPTMQPLTVVFLSFLTLTVAVKLPSNFQKCNRKQPDLKDCILKAAQNGIAQLTKPFPEVRIPSINPFEIQELSVLSNEGAVGLNQTFRNVKAFGFPQIKIDRYEFDFDNKTHTMDGVFPEVKLEGEFEIKGKVLLLHVNGVGQATVVLKDLRLKSFYGYEEFKKNGKTHIKMVSSEMDIEPGHVEFHFEQLLDQDGFSQNINKVLNDNWKEVFDDVKPSYVEVVSKIIVRNKRRYGGNERGEKSTKKGIRDSERGEEGAKERIRGSERGDESKRRKMAGGGGRLNRKMIEENMEQREKKEKKNKVIITTVGGIRGNIQRRVEEWLEREIIISRRKEKGRSYTLGRGLQRENRRKRSKKLGKGEGNEKRKSKDKVENAEGKRLMEWIEENGWEELNGKKQGDEEGEWSYIDSRGEYPQGKIMKHAVLFALVVCVQSVKLPPNFQKCNRKQPDLKECVLKAAQHGVPQLTRPFKNLNLPSLDPFIVPAITIKAGSGKVAINQDLKDCNHHGFNKMQLDQFEFDFEKKSLRVKGMFPKITITCQYELDGKVLLLPIKGKGGSTVVLDNLQVVNLLGYEEVRKNGKTYARFVKSDLDMSPGLIHFNFDNLFNGDKALGDSINKVMNENWKEVFEDVKSDYTETVNRILLTPNFQKCNRNQPDLKECVLKAAQHAVNQLGKPYRSLNVPSLDPLTISEISIGAGQGKVSLEQNFKDCSLYGFNNMEVEQFEFDLEGRVLQVKGTFPKIIIKCQYQASGQILILPIKGQGKAELVLDNLKIVDLLKYEEERKGDKTHMKFVESALDIDPSLITFKFERFFSEDQSLADNVNKVMNENWKEVFEDVKADYTEAVNRILLSLLNGIEREDPLPPSEPCINFGATMQSITLLALVLTVQSVKLPPNFQKCDRKQPDLNQCVLRAAQHGLSQLTQPFRNVNLPSLDPLHIPGVSIKAGQGKVAINQDLHNCSIYGFDKMKLDQYEFGFVEKTLQVKGVFPKIIIQCRYKLDGEVLLLPIKGQGPATVILEEMKILNILSFEEVRKSGKTHIKFVKSELEMDPSLVHYNFENLFNGDKVLSDNINGVLNDNWKEVFDEMKKDYTETVNRILIGLMNGMKPVVILAFVLCAQSVKLPPNFQKCNRKDPNLNECVLRAAQHGLPQLTKPFRSLNLPSLDPLEISKVHIGAGGGSVSMEQDFHNCSIYGFEKLKYSLYVFDFEAKTLNVKGFYDKILIKCRYELEGQVLQLPITGSGPAVITLENMDFSHFLNYEEVKKNGKTYIKFVKSLVGIEPKLVTFHFGNLFNGDKVLGDNINAVLNDNWKEVFTDMSKDLNETINQIIMNLLNGFFAKVSIEEAFD</sequence>
<keyword evidence="1 5" id="KW-0732">Signal</keyword>
<dbReference type="GO" id="GO:0005615">
    <property type="term" value="C:extracellular space"/>
    <property type="evidence" value="ECO:0007669"/>
    <property type="project" value="TreeGrafter"/>
</dbReference>
<dbReference type="PANTHER" id="PTHR11008:SF32">
    <property type="entry name" value="CIRCADIAN CLOCK-CONTROLLED PROTEIN DAYWAKE-RELATED"/>
    <property type="match status" value="1"/>
</dbReference>